<feature type="domain" description="Mur ligase central" evidence="12">
    <location>
        <begin position="96"/>
        <end position="249"/>
    </location>
</feature>
<keyword evidence="3 9" id="KW-0132">Cell division</keyword>
<dbReference type="GO" id="GO:0000287">
    <property type="term" value="F:magnesium ion binding"/>
    <property type="evidence" value="ECO:0007669"/>
    <property type="project" value="UniProtKB-UniRule"/>
</dbReference>
<evidence type="ECO:0000256" key="4">
    <source>
        <dbReference type="ARBA" id="ARBA00022960"/>
    </source>
</evidence>
<dbReference type="Gene3D" id="3.40.1190.10">
    <property type="entry name" value="Mur-like, catalytic domain"/>
    <property type="match status" value="2"/>
</dbReference>
<gene>
    <name evidence="9" type="primary">murE</name>
    <name evidence="13" type="ORF">A2V97_00380</name>
</gene>
<feature type="domain" description="Mur ligase N-terminal catalytic" evidence="10">
    <location>
        <begin position="474"/>
        <end position="573"/>
    </location>
</feature>
<keyword evidence="5 9" id="KW-0573">Peptidoglycan synthesis</keyword>
<evidence type="ECO:0000256" key="2">
    <source>
        <dbReference type="ARBA" id="ARBA00022490"/>
    </source>
</evidence>
<dbReference type="SUPFAM" id="SSF53623">
    <property type="entry name" value="MurD-like peptide ligases, catalytic domain"/>
    <property type="match status" value="2"/>
</dbReference>
<evidence type="ECO:0000256" key="9">
    <source>
        <dbReference type="HAMAP-Rule" id="MF_00208"/>
    </source>
</evidence>
<sequence length="932" mass="102659">MQLDELLQELGKYSGITSDSRQVKGGYIFVAVKGINHDGHDFIEDAISRGASIVVGEYDIIPDATYIRVPDSREALGVLASNFYHNPSAKMKVIGVTGTDGKTTTASLIYWMLKCAGKKVGLVSTIDAKVGRKVLDTGFHVTNPDTVNLQRILSQMVDAECEYAVLEITSHGLDQKRTAGIKFDIGVLTNITHEHLDYHKSFDAYILAKSKLFLDVRVAILNLRDASYNKIKPLINKNVRIVNYPVSLSKRLTEAIENRFPEDYNHLNAQAAISVAKECGVKEAEIVKAVKTLPQLPGRMQEIKTNRGFRVFIDFAHTPNGLEMSLGALVRISHGARLIAIFGCAGERDKQKRPMMGDISARLANISVFTAEDPRGESVRKIINEMASGAISRGAKEGTDIYKIEERGEAIFYAINKLARKGDIVAILGKGHEKSMAYGSKEYPWSDQEAVADALKGKVKTVERGFDFESLKLVHFTGIKGVGMTSLALCFDDEGTKVTGSDTKEVFVTDEILAKRKIKWKVGFSGKNIDKECNLLITTGAHGGLNNPEVLAAGRRGIPVMTHAEALAMLSQGKDTICVCGVGGKSTTSSLIAHLLESANLAPSFAIGVGNIFPLNTPGKFNKEGKYFVCEGDEFAISPGVNDNPRFSLLSPKVLVVTNIEHDHPDIYPTIADTKRAFKEFFQKVPSDGWLVANVDNKNIRDLISDIDVPKATFGFSPDADWRITDVTFSPSSTKFSLKHKTDIVKNIRINIPGQYNVLNATATFIVAKLFGISPNVAKEGLAAFVGVKRRFEFVGEVGGAKIYDDYAHHPLEIRAVLAATRQWFPERRIVAVFQPHTYTRTKVLFAEFATSFDDADVVAFMDIYSSAREEKDPTVNSLNLAKETRRHNKEAYYIGGHEEAANWLEKNLRRGDLLLTLGAGDIFYLHEALIK</sequence>
<feature type="domain" description="Mur ligase C-terminal" evidence="11">
    <location>
        <begin position="790"/>
        <end position="921"/>
    </location>
</feature>
<evidence type="ECO:0000256" key="7">
    <source>
        <dbReference type="ARBA" id="ARBA00023316"/>
    </source>
</evidence>
<dbReference type="InterPro" id="IPR005758">
    <property type="entry name" value="UDP-N-AcMur_Ala_ligase_MurC"/>
</dbReference>
<dbReference type="InterPro" id="IPR004101">
    <property type="entry name" value="Mur_ligase_C"/>
</dbReference>
<dbReference type="Gene3D" id="3.90.190.20">
    <property type="entry name" value="Mur ligase, C-terminal domain"/>
    <property type="match status" value="2"/>
</dbReference>
<dbReference type="GO" id="GO:0005737">
    <property type="term" value="C:cytoplasm"/>
    <property type="evidence" value="ECO:0007669"/>
    <property type="project" value="UniProtKB-SubCell"/>
</dbReference>
<reference evidence="13 14" key="1">
    <citation type="journal article" date="2016" name="Nat. Commun.">
        <title>Thousands of microbial genomes shed light on interconnected biogeochemical processes in an aquifer system.</title>
        <authorList>
            <person name="Anantharaman K."/>
            <person name="Brown C.T."/>
            <person name="Hug L.A."/>
            <person name="Sharon I."/>
            <person name="Castelle C.J."/>
            <person name="Probst A.J."/>
            <person name="Thomas B.C."/>
            <person name="Singh A."/>
            <person name="Wilkins M.J."/>
            <person name="Karaoz U."/>
            <person name="Brodie E.L."/>
            <person name="Williams K.H."/>
            <person name="Hubbard S.S."/>
            <person name="Banfield J.F."/>
        </authorList>
    </citation>
    <scope>NUCLEOTIDE SEQUENCE [LARGE SCALE GENOMIC DNA]</scope>
</reference>
<dbReference type="EC" id="6.3.2.-" evidence="9"/>
<evidence type="ECO:0000313" key="14">
    <source>
        <dbReference type="Proteomes" id="UP000177382"/>
    </source>
</evidence>
<dbReference type="PANTHER" id="PTHR23135:SF4">
    <property type="entry name" value="UDP-N-ACETYLMURAMOYL-L-ALANYL-D-GLUTAMATE--2,6-DIAMINOPIMELATE LIGASE MURE HOMOLOG, CHLOROPLASTIC"/>
    <property type="match status" value="1"/>
</dbReference>
<evidence type="ECO:0000313" key="13">
    <source>
        <dbReference type="EMBL" id="OGM15181.1"/>
    </source>
</evidence>
<keyword evidence="9" id="KW-0547">Nucleotide-binding</keyword>
<keyword evidence="9 13" id="KW-0436">Ligase</keyword>
<comment type="pathway">
    <text evidence="9">Cell wall biogenesis; peptidoglycan biosynthesis.</text>
</comment>
<dbReference type="Gene3D" id="3.40.1390.10">
    <property type="entry name" value="MurE/MurF, N-terminal domain"/>
    <property type="match status" value="1"/>
</dbReference>
<feature type="binding site" evidence="9">
    <location>
        <position position="169"/>
    </location>
    <ligand>
        <name>UDP-N-acetyl-alpha-D-muramoyl-L-alanyl-D-glutamate</name>
        <dbReference type="ChEBI" id="CHEBI:83900"/>
    </ligand>
</feature>
<feature type="binding site" evidence="9">
    <location>
        <begin position="98"/>
        <end position="104"/>
    </location>
    <ligand>
        <name>ATP</name>
        <dbReference type="ChEBI" id="CHEBI:30616"/>
    </ligand>
</feature>
<evidence type="ECO:0000256" key="8">
    <source>
        <dbReference type="ARBA" id="ARBA00047833"/>
    </source>
</evidence>
<feature type="binding site" evidence="9">
    <location>
        <position position="177"/>
    </location>
    <ligand>
        <name>UDP-N-acetyl-alpha-D-muramoyl-L-alanyl-D-glutamate</name>
        <dbReference type="ChEBI" id="CHEBI:83900"/>
    </ligand>
</feature>
<evidence type="ECO:0000259" key="10">
    <source>
        <dbReference type="Pfam" id="PF01225"/>
    </source>
</evidence>
<keyword evidence="9" id="KW-0460">Magnesium</keyword>
<organism evidence="13 14">
    <name type="scientific">Candidatus Woesebacteria bacterium RBG_16_42_24</name>
    <dbReference type="NCBI Taxonomy" id="1802485"/>
    <lineage>
        <taxon>Bacteria</taxon>
        <taxon>Candidatus Woeseibacteriota</taxon>
    </lineage>
</organism>
<dbReference type="Pfam" id="PF02875">
    <property type="entry name" value="Mur_ligase_C"/>
    <property type="match status" value="2"/>
</dbReference>
<feature type="modified residue" description="N6-carboxylysine" evidence="9">
    <location>
        <position position="209"/>
    </location>
</feature>
<evidence type="ECO:0000256" key="3">
    <source>
        <dbReference type="ARBA" id="ARBA00022618"/>
    </source>
</evidence>
<dbReference type="GO" id="GO:0008360">
    <property type="term" value="P:regulation of cell shape"/>
    <property type="evidence" value="ECO:0007669"/>
    <property type="project" value="UniProtKB-KW"/>
</dbReference>
<comment type="similarity">
    <text evidence="1 9">Belongs to the MurCDEF family. MurE subfamily.</text>
</comment>
<dbReference type="PANTHER" id="PTHR23135">
    <property type="entry name" value="MUR LIGASE FAMILY MEMBER"/>
    <property type="match status" value="1"/>
</dbReference>
<dbReference type="UniPathway" id="UPA00219"/>
<keyword evidence="2 9" id="KW-0963">Cytoplasm</keyword>
<dbReference type="InterPro" id="IPR036565">
    <property type="entry name" value="Mur-like_cat_sf"/>
</dbReference>
<dbReference type="GO" id="GO:0008763">
    <property type="term" value="F:UDP-N-acetylmuramate-L-alanine ligase activity"/>
    <property type="evidence" value="ECO:0007669"/>
    <property type="project" value="UniProtKB-UniRule"/>
</dbReference>
<protein>
    <recommendedName>
        <fullName evidence="9">UDP-N-acetylmuramyl-tripeptide synthetase</fullName>
        <ecNumber evidence="9">6.3.2.-</ecNumber>
    </recommendedName>
    <alternativeName>
        <fullName evidence="9">UDP-MurNAc-tripeptide synthetase</fullName>
    </alternativeName>
</protein>
<feature type="domain" description="Mur ligase C-terminal" evidence="11">
    <location>
        <begin position="298"/>
        <end position="431"/>
    </location>
</feature>
<comment type="caution">
    <text evidence="13">The sequence shown here is derived from an EMBL/GenBank/DDBJ whole genome shotgun (WGS) entry which is preliminary data.</text>
</comment>
<evidence type="ECO:0000259" key="12">
    <source>
        <dbReference type="Pfam" id="PF08245"/>
    </source>
</evidence>
<dbReference type="EMBL" id="MGFX01000007">
    <property type="protein sequence ID" value="OGM15181.1"/>
    <property type="molecule type" value="Genomic_DNA"/>
</dbReference>
<comment type="cofactor">
    <cofactor evidence="9">
        <name>Mg(2+)</name>
        <dbReference type="ChEBI" id="CHEBI:18420"/>
    </cofactor>
</comment>
<comment type="function">
    <text evidence="9">Catalyzes the addition of an amino acid to the nucleotide precursor UDP-N-acetylmuramoyl-L-alanyl-D-glutamate (UMAG) in the biosynthesis of bacterial cell-wall peptidoglycan.</text>
</comment>
<dbReference type="GO" id="GO:0051301">
    <property type="term" value="P:cell division"/>
    <property type="evidence" value="ECO:0007669"/>
    <property type="project" value="UniProtKB-KW"/>
</dbReference>
<dbReference type="HAMAP" id="MF_00208">
    <property type="entry name" value="MurE"/>
    <property type="match status" value="1"/>
</dbReference>
<keyword evidence="9" id="KW-0067">ATP-binding</keyword>
<keyword evidence="6 9" id="KW-0131">Cell cycle</keyword>
<feature type="binding site" evidence="9">
    <location>
        <position position="175"/>
    </location>
    <ligand>
        <name>UDP-N-acetyl-alpha-D-muramoyl-L-alanyl-D-glutamate</name>
        <dbReference type="ChEBI" id="CHEBI:83900"/>
    </ligand>
</feature>
<dbReference type="SUPFAM" id="SSF53244">
    <property type="entry name" value="MurD-like peptide ligases, peptide-binding domain"/>
    <property type="match status" value="2"/>
</dbReference>
<proteinExistence type="inferred from homology"/>
<evidence type="ECO:0000256" key="1">
    <source>
        <dbReference type="ARBA" id="ARBA00005898"/>
    </source>
</evidence>
<accession>A0A1F7XJG3</accession>
<dbReference type="NCBIfam" id="NF001126">
    <property type="entry name" value="PRK00139.1-4"/>
    <property type="match status" value="1"/>
</dbReference>
<evidence type="ECO:0000256" key="6">
    <source>
        <dbReference type="ARBA" id="ARBA00023306"/>
    </source>
</evidence>
<dbReference type="InterPro" id="IPR013221">
    <property type="entry name" value="Mur_ligase_cen"/>
</dbReference>
<keyword evidence="7 9" id="KW-0961">Cell wall biogenesis/degradation</keyword>
<feature type="domain" description="Mur ligase N-terminal catalytic" evidence="10">
    <location>
        <begin position="13"/>
        <end position="84"/>
    </location>
</feature>
<dbReference type="Gene3D" id="3.40.50.720">
    <property type="entry name" value="NAD(P)-binding Rossmann-like Domain"/>
    <property type="match status" value="1"/>
</dbReference>
<dbReference type="GO" id="GO:0071555">
    <property type="term" value="P:cell wall organization"/>
    <property type="evidence" value="ECO:0007669"/>
    <property type="project" value="UniProtKB-KW"/>
</dbReference>
<keyword evidence="4 9" id="KW-0133">Cell shape</keyword>
<comment type="PTM">
    <text evidence="9">Carboxylation is probably crucial for Mg(2+) binding and, consequently, for the gamma-phosphate positioning of ATP.</text>
</comment>
<dbReference type="Pfam" id="PF01225">
    <property type="entry name" value="Mur_ligase"/>
    <property type="match status" value="2"/>
</dbReference>
<evidence type="ECO:0000259" key="11">
    <source>
        <dbReference type="Pfam" id="PF02875"/>
    </source>
</evidence>
<evidence type="ECO:0000256" key="5">
    <source>
        <dbReference type="ARBA" id="ARBA00022984"/>
    </source>
</evidence>
<comment type="catalytic activity">
    <reaction evidence="8">
        <text>UDP-N-acetyl-alpha-D-muramate + L-alanine + ATP = UDP-N-acetyl-alpha-D-muramoyl-L-alanine + ADP + phosphate + H(+)</text>
        <dbReference type="Rhea" id="RHEA:23372"/>
        <dbReference type="ChEBI" id="CHEBI:15378"/>
        <dbReference type="ChEBI" id="CHEBI:30616"/>
        <dbReference type="ChEBI" id="CHEBI:43474"/>
        <dbReference type="ChEBI" id="CHEBI:57972"/>
        <dbReference type="ChEBI" id="CHEBI:70757"/>
        <dbReference type="ChEBI" id="CHEBI:83898"/>
        <dbReference type="ChEBI" id="CHEBI:456216"/>
        <dbReference type="EC" id="6.3.2.8"/>
    </reaction>
</comment>
<feature type="domain" description="Mur ligase central" evidence="12">
    <location>
        <begin position="579"/>
        <end position="768"/>
    </location>
</feature>
<comment type="subcellular location">
    <subcellularLocation>
        <location evidence="9">Cytoplasm</location>
    </subcellularLocation>
</comment>
<dbReference type="SUPFAM" id="SSF51984">
    <property type="entry name" value="MurCD N-terminal domain"/>
    <property type="match status" value="1"/>
</dbReference>
<dbReference type="NCBIfam" id="TIGR01082">
    <property type="entry name" value="murC"/>
    <property type="match status" value="1"/>
</dbReference>
<dbReference type="Pfam" id="PF08245">
    <property type="entry name" value="Mur_ligase_M"/>
    <property type="match status" value="2"/>
</dbReference>
<dbReference type="InterPro" id="IPR036615">
    <property type="entry name" value="Mur_ligase_C_dom_sf"/>
</dbReference>
<comment type="caution">
    <text evidence="9">Lacks conserved residue(s) required for the propagation of feature annotation.</text>
</comment>
<dbReference type="Proteomes" id="UP000177382">
    <property type="component" value="Unassembled WGS sequence"/>
</dbReference>
<dbReference type="STRING" id="1802485.A2V97_00380"/>
<dbReference type="GO" id="GO:0005524">
    <property type="term" value="F:ATP binding"/>
    <property type="evidence" value="ECO:0007669"/>
    <property type="project" value="UniProtKB-UniRule"/>
</dbReference>
<dbReference type="InterPro" id="IPR005761">
    <property type="entry name" value="UDP-N-AcMur-Glu-dNH2Pim_ligase"/>
</dbReference>
<dbReference type="InterPro" id="IPR000713">
    <property type="entry name" value="Mur_ligase_N"/>
</dbReference>
<name>A0A1F7XJG3_9BACT</name>
<dbReference type="GO" id="GO:0009252">
    <property type="term" value="P:peptidoglycan biosynthetic process"/>
    <property type="evidence" value="ECO:0007669"/>
    <property type="project" value="UniProtKB-UniRule"/>
</dbReference>
<feature type="binding site" evidence="9">
    <location>
        <position position="20"/>
    </location>
    <ligand>
        <name>UDP-N-acetyl-alpha-D-muramoyl-L-alanyl-D-glutamate</name>
        <dbReference type="ChEBI" id="CHEBI:83900"/>
    </ligand>
</feature>
<dbReference type="AlphaFoldDB" id="A0A1F7XJG3"/>